<sequence>MALVEDANDVQKLYEYGERLQEAKDKTKHESDYIGIIAAAKGSSTSKAKQLAAQLIPRFFKFFPSLSAEAINAHFDLCEEDELGIRVQAIRGLPLLCKDTPGNVPKIVDVLGQLLLAEENLERDAVQKALMSFLRQDTKASLTALFKHIESSEENIRERVLNFVKDKVFPLKAELLSPQEEMERHITDLIKKSLQDVTGAEFKMFMDFLKSLSIFGEKAPTERVQELMEIVEGQADLDAQFNVSDNDHIDRLMSCLYMALPFYMRGASNSKFLNYLNKHILPVFDKLPEEKKLDLLKNLAESSPYTSPQDARHLLPSILQLLKKYMPRRKTGEELNFTYVECLLYTFHQLAHKTPNSTNSLCGYKIVTGQPSDRLGEDFSENYKDFTERLTIVEDLARATIKKLQQGMSEHNKAMAAAKDDVAKSDVKMKKQNTTTGLKTCNNILAMTQPLHAKAPAFIGDKKINLSWKEATKPTGTPASASAGTKRPASVNNGTAGGNTAKKGRGDGAPPTQLVNKALAGLSRGGGRGGGRGSGRGGWRGGRGRGRVYY</sequence>
<feature type="region of interest" description="Disordered" evidence="3">
    <location>
        <begin position="472"/>
        <end position="550"/>
    </location>
</feature>
<proteinExistence type="inferred from homology"/>
<evidence type="ECO:0000313" key="4">
    <source>
        <dbReference type="EMBL" id="JAG97860.1"/>
    </source>
</evidence>
<comment type="similarity">
    <text evidence="1">Belongs to the API5 family.</text>
</comment>
<dbReference type="Pfam" id="PF05918">
    <property type="entry name" value="API5"/>
    <property type="match status" value="1"/>
</dbReference>
<accession>A0A0D6R7H4</accession>
<evidence type="ECO:0008006" key="5">
    <source>
        <dbReference type="Google" id="ProtNLM"/>
    </source>
</evidence>
<dbReference type="GO" id="GO:0003729">
    <property type="term" value="F:mRNA binding"/>
    <property type="evidence" value="ECO:0007669"/>
    <property type="project" value="TreeGrafter"/>
</dbReference>
<dbReference type="Gene3D" id="1.25.10.10">
    <property type="entry name" value="Leucine-rich Repeat Variant"/>
    <property type="match status" value="1"/>
</dbReference>
<protein>
    <recommendedName>
        <fullName evidence="5">Apoptosis inhibitor 5</fullName>
    </recommendedName>
</protein>
<evidence type="ECO:0000256" key="1">
    <source>
        <dbReference type="ARBA" id="ARBA00009515"/>
    </source>
</evidence>
<dbReference type="GO" id="GO:0043067">
    <property type="term" value="P:regulation of programmed cell death"/>
    <property type="evidence" value="ECO:0007669"/>
    <property type="project" value="TreeGrafter"/>
</dbReference>
<dbReference type="PANTHER" id="PTHR12758:SF19">
    <property type="entry name" value="APOPTOSIS INHIBITOR 5"/>
    <property type="match status" value="1"/>
</dbReference>
<reference evidence="4" key="1">
    <citation type="submission" date="2015-03" db="EMBL/GenBank/DDBJ databases">
        <title>A transcriptome of Araucaria cunninghamii, an australian fine timber species.</title>
        <authorList>
            <person name="Jing Yi C.J.Y."/>
            <person name="Yin San L.Y.S."/>
            <person name="Abdul Karim S.S."/>
            <person name="Wan Azmi N.N."/>
            <person name="Hercus R.R."/>
            <person name="Croft L.L."/>
        </authorList>
    </citation>
    <scope>NUCLEOTIDE SEQUENCE</scope>
    <source>
        <strain evidence="4">MI0301</strain>
        <tissue evidence="4">Leaf</tissue>
    </source>
</reference>
<dbReference type="AlphaFoldDB" id="A0A0D6R7H4"/>
<keyword evidence="2" id="KW-0053">Apoptosis</keyword>
<dbReference type="InterPro" id="IPR011989">
    <property type="entry name" value="ARM-like"/>
</dbReference>
<dbReference type="GO" id="GO:0005634">
    <property type="term" value="C:nucleus"/>
    <property type="evidence" value="ECO:0007669"/>
    <property type="project" value="TreeGrafter"/>
</dbReference>
<dbReference type="InterPro" id="IPR008383">
    <property type="entry name" value="API5"/>
</dbReference>
<organism evidence="4">
    <name type="scientific">Araucaria cunninghamii</name>
    <name type="common">Hoop pine</name>
    <name type="synonym">Moreton Bay pine</name>
    <dbReference type="NCBI Taxonomy" id="56994"/>
    <lineage>
        <taxon>Eukaryota</taxon>
        <taxon>Viridiplantae</taxon>
        <taxon>Streptophyta</taxon>
        <taxon>Embryophyta</taxon>
        <taxon>Tracheophyta</taxon>
        <taxon>Spermatophyta</taxon>
        <taxon>Pinopsida</taxon>
        <taxon>Pinidae</taxon>
        <taxon>Conifers II</taxon>
        <taxon>Araucariales</taxon>
        <taxon>Araucariaceae</taxon>
        <taxon>Araucaria</taxon>
    </lineage>
</organism>
<dbReference type="InterPro" id="IPR016024">
    <property type="entry name" value="ARM-type_fold"/>
</dbReference>
<evidence type="ECO:0000256" key="2">
    <source>
        <dbReference type="ARBA" id="ARBA00022703"/>
    </source>
</evidence>
<dbReference type="PANTHER" id="PTHR12758">
    <property type="entry name" value="APOPTOSIS INHIBITOR 5-RELATED"/>
    <property type="match status" value="1"/>
</dbReference>
<name>A0A0D6R7H4_ARACU</name>
<feature type="compositionally biased region" description="Gly residues" evidence="3">
    <location>
        <begin position="523"/>
        <end position="541"/>
    </location>
</feature>
<dbReference type="SUPFAM" id="SSF48371">
    <property type="entry name" value="ARM repeat"/>
    <property type="match status" value="1"/>
</dbReference>
<feature type="compositionally biased region" description="Polar residues" evidence="3">
    <location>
        <begin position="474"/>
        <end position="483"/>
    </location>
</feature>
<dbReference type="EMBL" id="GCKF01030912">
    <property type="protein sequence ID" value="JAG97860.1"/>
    <property type="molecule type" value="Transcribed_RNA"/>
</dbReference>
<evidence type="ECO:0000256" key="3">
    <source>
        <dbReference type="SAM" id="MobiDB-lite"/>
    </source>
</evidence>